<dbReference type="EMBL" id="CAEZYF010000022">
    <property type="protein sequence ID" value="CAB4738681.1"/>
    <property type="molecule type" value="Genomic_DNA"/>
</dbReference>
<evidence type="ECO:0000313" key="5">
    <source>
        <dbReference type="EMBL" id="CAB4846219.1"/>
    </source>
</evidence>
<dbReference type="EMBL" id="CAFBMT010000020">
    <property type="protein sequence ID" value="CAB4949248.1"/>
    <property type="molecule type" value="Genomic_DNA"/>
</dbReference>
<evidence type="ECO:0000313" key="2">
    <source>
        <dbReference type="EMBL" id="CAB4365122.1"/>
    </source>
</evidence>
<organism evidence="3">
    <name type="scientific">freshwater metagenome</name>
    <dbReference type="NCBI Taxonomy" id="449393"/>
    <lineage>
        <taxon>unclassified sequences</taxon>
        <taxon>metagenomes</taxon>
        <taxon>ecological metagenomes</taxon>
    </lineage>
</organism>
<name>A0A6J6SUT0_9ZZZZ</name>
<feature type="domain" description="AB hydrolase-1" evidence="1">
    <location>
        <begin position="35"/>
        <end position="128"/>
    </location>
</feature>
<dbReference type="InterPro" id="IPR000073">
    <property type="entry name" value="AB_hydrolase_1"/>
</dbReference>
<sequence length="275" mass="29287">MTILSSDVATFDVLHPSTGLVLPVAEPDGAVRGTIYALHGGGLSSAYWDCPFESALSLARLATAAGFRVAYPDRPGHRTNEERWPGGMPADEEARLHVATIGEVLSEGPLFLLGQSAGSMISLCAAATGAIANLAGIEYSGIGLHLDHDREHDGPIMERYWGPMALYPPEVFAPEGRAVTTPIVGEDGTSAFGWWKVFPSVAAKVTVPVRITMVDHELWWGPIPQALAEMSAGLSASSRVETNVEPGAGHNLSIGWAARAYHMGVLAFFERCLRV</sequence>
<gene>
    <name evidence="3" type="ORF">UFOPK2656_02736</name>
    <name evidence="4" type="ORF">UFOPK3099_00773</name>
    <name evidence="5" type="ORF">UFOPK3267_00152</name>
    <name evidence="6" type="ORF">UFOPK3651_02730</name>
    <name evidence="2" type="ORF">UFOPK4189_02878</name>
</gene>
<evidence type="ECO:0000259" key="1">
    <source>
        <dbReference type="Pfam" id="PF00561"/>
    </source>
</evidence>
<dbReference type="Gene3D" id="3.40.50.1820">
    <property type="entry name" value="alpha/beta hydrolase"/>
    <property type="match status" value="1"/>
</dbReference>
<accession>A0A6J6SUT0</accession>
<dbReference type="InterPro" id="IPR029058">
    <property type="entry name" value="AB_hydrolase_fold"/>
</dbReference>
<evidence type="ECO:0000313" key="3">
    <source>
        <dbReference type="EMBL" id="CAB4738681.1"/>
    </source>
</evidence>
<proteinExistence type="predicted"/>
<evidence type="ECO:0000313" key="4">
    <source>
        <dbReference type="EMBL" id="CAB4811525.1"/>
    </source>
</evidence>
<reference evidence="3" key="1">
    <citation type="submission" date="2020-05" db="EMBL/GenBank/DDBJ databases">
        <authorList>
            <person name="Chiriac C."/>
            <person name="Salcher M."/>
            <person name="Ghai R."/>
            <person name="Kavagutti S V."/>
        </authorList>
    </citation>
    <scope>NUCLEOTIDE SEQUENCE</scope>
</reference>
<dbReference type="AlphaFoldDB" id="A0A6J6SUT0"/>
<dbReference type="Pfam" id="PF00561">
    <property type="entry name" value="Abhydrolase_1"/>
    <property type="match status" value="1"/>
</dbReference>
<protein>
    <submittedName>
        <fullName evidence="3">Unannotated protein</fullName>
    </submittedName>
</protein>
<dbReference type="SUPFAM" id="SSF53474">
    <property type="entry name" value="alpha/beta-Hydrolases"/>
    <property type="match status" value="1"/>
</dbReference>
<dbReference type="EMBL" id="CAESGF010000024">
    <property type="protein sequence ID" value="CAB4365122.1"/>
    <property type="molecule type" value="Genomic_DNA"/>
</dbReference>
<dbReference type="EMBL" id="CAFBIY010000004">
    <property type="protein sequence ID" value="CAB4846219.1"/>
    <property type="molecule type" value="Genomic_DNA"/>
</dbReference>
<dbReference type="EMBL" id="CAFAAV010000043">
    <property type="protein sequence ID" value="CAB4811525.1"/>
    <property type="molecule type" value="Genomic_DNA"/>
</dbReference>
<evidence type="ECO:0000313" key="6">
    <source>
        <dbReference type="EMBL" id="CAB4949248.1"/>
    </source>
</evidence>